<gene>
    <name evidence="1" type="ORF">BJ138DRAFT_885925</name>
</gene>
<keyword evidence="2" id="KW-1185">Reference proteome</keyword>
<protein>
    <submittedName>
        <fullName evidence="1">Uncharacterized protein</fullName>
    </submittedName>
</protein>
<sequence length="225" mass="24560">MRLQRAALGMHFPYPLSSVHSSFTTTVASIMVTSYSRTPRRQGQRSFRSSLQPLGTICSRLLPKGTWDRTVLFAFSLCLVVFLRALTGFGVIEDASCPAHLPRLLTTPSSLEIELNASQSVVNVRPPHVQGLLYDTPPFPAAVPQDAFPDPTAAVAAIQFHTGRVDPPHPPLQNQKYVPLQGMPFYRNAPYDPYDLEYFGGFNDAPDAGTADIQASTRSLASGEA</sequence>
<organism evidence="1 2">
    <name type="scientific">Hygrophoropsis aurantiaca</name>
    <dbReference type="NCBI Taxonomy" id="72124"/>
    <lineage>
        <taxon>Eukaryota</taxon>
        <taxon>Fungi</taxon>
        <taxon>Dikarya</taxon>
        <taxon>Basidiomycota</taxon>
        <taxon>Agaricomycotina</taxon>
        <taxon>Agaricomycetes</taxon>
        <taxon>Agaricomycetidae</taxon>
        <taxon>Boletales</taxon>
        <taxon>Coniophorineae</taxon>
        <taxon>Hygrophoropsidaceae</taxon>
        <taxon>Hygrophoropsis</taxon>
    </lineage>
</organism>
<proteinExistence type="predicted"/>
<accession>A0ACB8AFJ3</accession>
<evidence type="ECO:0000313" key="2">
    <source>
        <dbReference type="Proteomes" id="UP000790377"/>
    </source>
</evidence>
<reference evidence="1" key="1">
    <citation type="journal article" date="2021" name="New Phytol.">
        <title>Evolutionary innovations through gain and loss of genes in the ectomycorrhizal Boletales.</title>
        <authorList>
            <person name="Wu G."/>
            <person name="Miyauchi S."/>
            <person name="Morin E."/>
            <person name="Kuo A."/>
            <person name="Drula E."/>
            <person name="Varga T."/>
            <person name="Kohler A."/>
            <person name="Feng B."/>
            <person name="Cao Y."/>
            <person name="Lipzen A."/>
            <person name="Daum C."/>
            <person name="Hundley H."/>
            <person name="Pangilinan J."/>
            <person name="Johnson J."/>
            <person name="Barry K."/>
            <person name="LaButti K."/>
            <person name="Ng V."/>
            <person name="Ahrendt S."/>
            <person name="Min B."/>
            <person name="Choi I.G."/>
            <person name="Park H."/>
            <person name="Plett J.M."/>
            <person name="Magnuson J."/>
            <person name="Spatafora J.W."/>
            <person name="Nagy L.G."/>
            <person name="Henrissat B."/>
            <person name="Grigoriev I.V."/>
            <person name="Yang Z.L."/>
            <person name="Xu J."/>
            <person name="Martin F.M."/>
        </authorList>
    </citation>
    <scope>NUCLEOTIDE SEQUENCE</scope>
    <source>
        <strain evidence="1">ATCC 28755</strain>
    </source>
</reference>
<dbReference type="Proteomes" id="UP000790377">
    <property type="component" value="Unassembled WGS sequence"/>
</dbReference>
<comment type="caution">
    <text evidence="1">The sequence shown here is derived from an EMBL/GenBank/DDBJ whole genome shotgun (WGS) entry which is preliminary data.</text>
</comment>
<name>A0ACB8AFJ3_9AGAM</name>
<evidence type="ECO:0000313" key="1">
    <source>
        <dbReference type="EMBL" id="KAH7911718.1"/>
    </source>
</evidence>
<dbReference type="EMBL" id="MU267669">
    <property type="protein sequence ID" value="KAH7911718.1"/>
    <property type="molecule type" value="Genomic_DNA"/>
</dbReference>